<dbReference type="EMBL" id="RBNJ01004065">
    <property type="protein sequence ID" value="RUS30290.1"/>
    <property type="molecule type" value="Genomic_DNA"/>
</dbReference>
<comment type="caution">
    <text evidence="1">The sequence shown here is derived from an EMBL/GenBank/DDBJ whole genome shotgun (WGS) entry which is preliminary data.</text>
</comment>
<protein>
    <submittedName>
        <fullName evidence="1">Uncharacterized protein</fullName>
    </submittedName>
</protein>
<evidence type="ECO:0000313" key="2">
    <source>
        <dbReference type="Proteomes" id="UP000274822"/>
    </source>
</evidence>
<dbReference type="AlphaFoldDB" id="A0A433QKH8"/>
<sequence length="130" mass="14077">MPANHETSTFKSSGSLSDLSGVREVYNDDIMQAKTNPSYPGVVATRANITPSIIIPIPPGPSHLERDLAVLQEFFLSGDPVFAQFQNELDPVTMQAIDAEMRGIRRKLGIFIPCGPEGVLYLPSFCIVGG</sequence>
<keyword evidence="2" id="KW-1185">Reference proteome</keyword>
<organism evidence="1 2">
    <name type="scientific">Jimgerdemannia flammicorona</name>
    <dbReference type="NCBI Taxonomy" id="994334"/>
    <lineage>
        <taxon>Eukaryota</taxon>
        <taxon>Fungi</taxon>
        <taxon>Fungi incertae sedis</taxon>
        <taxon>Mucoromycota</taxon>
        <taxon>Mucoromycotina</taxon>
        <taxon>Endogonomycetes</taxon>
        <taxon>Endogonales</taxon>
        <taxon>Endogonaceae</taxon>
        <taxon>Jimgerdemannia</taxon>
    </lineage>
</organism>
<accession>A0A433QKH8</accession>
<dbReference type="Proteomes" id="UP000274822">
    <property type="component" value="Unassembled WGS sequence"/>
</dbReference>
<proteinExistence type="predicted"/>
<evidence type="ECO:0000313" key="1">
    <source>
        <dbReference type="EMBL" id="RUS30290.1"/>
    </source>
</evidence>
<gene>
    <name evidence="1" type="ORF">BC938DRAFT_479595</name>
</gene>
<name>A0A433QKH8_9FUNG</name>
<reference evidence="1 2" key="1">
    <citation type="journal article" date="2018" name="New Phytol.">
        <title>Phylogenomics of Endogonaceae and evolution of mycorrhizas within Mucoromycota.</title>
        <authorList>
            <person name="Chang Y."/>
            <person name="Desiro A."/>
            <person name="Na H."/>
            <person name="Sandor L."/>
            <person name="Lipzen A."/>
            <person name="Clum A."/>
            <person name="Barry K."/>
            <person name="Grigoriev I.V."/>
            <person name="Martin F.M."/>
            <person name="Stajich J.E."/>
            <person name="Smith M.E."/>
            <person name="Bonito G."/>
            <person name="Spatafora J.W."/>
        </authorList>
    </citation>
    <scope>NUCLEOTIDE SEQUENCE [LARGE SCALE GENOMIC DNA]</scope>
    <source>
        <strain evidence="1 2">AD002</strain>
    </source>
</reference>